<dbReference type="PRINTS" id="PR00298">
    <property type="entry name" value="CHAPERONIN60"/>
</dbReference>
<dbReference type="AlphaFoldDB" id="A0A0F9CHH6"/>
<dbReference type="Pfam" id="PF00118">
    <property type="entry name" value="Cpn60_TCP1"/>
    <property type="match status" value="1"/>
</dbReference>
<dbReference type="FunFam" id="3.50.7.10:FF:000001">
    <property type="entry name" value="60 kDa chaperonin"/>
    <property type="match status" value="1"/>
</dbReference>
<feature type="non-terminal residue" evidence="5">
    <location>
        <position position="1"/>
    </location>
</feature>
<evidence type="ECO:0000313" key="5">
    <source>
        <dbReference type="EMBL" id="KKK96146.1"/>
    </source>
</evidence>
<comment type="caution">
    <text evidence="5">The sequence shown here is derived from an EMBL/GenBank/DDBJ whole genome shotgun (WGS) entry which is preliminary data.</text>
</comment>
<keyword evidence="3" id="KW-0067">ATP-binding</keyword>
<sequence>KAGANPMFVKKGIEEATKIAVAKIREMSKEITPDDLQAVATISANNDSDLGVLIADAMKEAGLDGVITVEESKTFDTTKEGVDGMEISRGYLSPYFITNQNLTCELDNCAVLITDQTISNVKMIVPILEKTAQAGMPILFIAANVEGSALITLIQNKMNGRIKCCAIKAPYFGDNQRETLEDLAAVTGGKFLSKDLDMNLEHITLNELGKAKRVTITKDICTIIGGEGEEEVIQQRINYTKQQLEALDSDFETEKAQERLARLTDGVIILNIGAATETEMKEKKARVEDALHATRAAVEEGIVPGGGVTYLYASTAIDTLQSKSKQSKDIESGYRIVQEALKAPLFQICKNAGLTPEIILECILKGKSTSYGYNVISDEYGDLFELGVTDPTKVAVHALQNAASVAGMLLTLDVVVVDAPIDDTNQNVGGPPMPMSGMPPGMM</sequence>
<dbReference type="SUPFAM" id="SSF48592">
    <property type="entry name" value="GroEL equatorial domain-like"/>
    <property type="match status" value="1"/>
</dbReference>
<evidence type="ECO:0000256" key="3">
    <source>
        <dbReference type="ARBA" id="ARBA00022840"/>
    </source>
</evidence>
<dbReference type="SUPFAM" id="SSF52029">
    <property type="entry name" value="GroEL apical domain-like"/>
    <property type="match status" value="1"/>
</dbReference>
<evidence type="ECO:0008006" key="6">
    <source>
        <dbReference type="Google" id="ProtNLM"/>
    </source>
</evidence>
<keyword evidence="2" id="KW-0547">Nucleotide-binding</keyword>
<dbReference type="NCBIfam" id="NF000592">
    <property type="entry name" value="PRK00013.1"/>
    <property type="match status" value="1"/>
</dbReference>
<proteinExistence type="inferred from homology"/>
<name>A0A0F9CHH6_9ZZZZ</name>
<dbReference type="NCBIfam" id="NF009489">
    <property type="entry name" value="PRK12851.1"/>
    <property type="match status" value="1"/>
</dbReference>
<dbReference type="EMBL" id="LAZR01046604">
    <property type="protein sequence ID" value="KKK96146.1"/>
    <property type="molecule type" value="Genomic_DNA"/>
</dbReference>
<dbReference type="GO" id="GO:0140662">
    <property type="term" value="F:ATP-dependent protein folding chaperone"/>
    <property type="evidence" value="ECO:0007669"/>
    <property type="project" value="InterPro"/>
</dbReference>
<evidence type="ECO:0000256" key="4">
    <source>
        <dbReference type="ARBA" id="ARBA00023186"/>
    </source>
</evidence>
<dbReference type="InterPro" id="IPR002423">
    <property type="entry name" value="Cpn60/GroEL/TCP-1"/>
</dbReference>
<dbReference type="SUPFAM" id="SSF54849">
    <property type="entry name" value="GroEL-intermediate domain like"/>
    <property type="match status" value="1"/>
</dbReference>
<dbReference type="InterPro" id="IPR027409">
    <property type="entry name" value="GroEL-like_apical_dom_sf"/>
</dbReference>
<keyword evidence="4" id="KW-0143">Chaperone</keyword>
<dbReference type="GO" id="GO:0042026">
    <property type="term" value="P:protein refolding"/>
    <property type="evidence" value="ECO:0007669"/>
    <property type="project" value="InterPro"/>
</dbReference>
<dbReference type="InterPro" id="IPR018370">
    <property type="entry name" value="Chaperonin_Cpn60_CS"/>
</dbReference>
<gene>
    <name evidence="5" type="ORF">LCGC14_2665680</name>
</gene>
<dbReference type="PANTHER" id="PTHR45633">
    <property type="entry name" value="60 KDA HEAT SHOCK PROTEIN, MITOCHONDRIAL"/>
    <property type="match status" value="1"/>
</dbReference>
<comment type="similarity">
    <text evidence="1">Belongs to the chaperonin (HSP60) family.</text>
</comment>
<dbReference type="Gene3D" id="1.10.560.10">
    <property type="entry name" value="GroEL-like equatorial domain"/>
    <property type="match status" value="1"/>
</dbReference>
<dbReference type="CDD" id="cd03344">
    <property type="entry name" value="GroEL"/>
    <property type="match status" value="1"/>
</dbReference>
<accession>A0A0F9CHH6</accession>
<dbReference type="Gene3D" id="3.50.7.10">
    <property type="entry name" value="GroEL"/>
    <property type="match status" value="1"/>
</dbReference>
<reference evidence="5" key="1">
    <citation type="journal article" date="2015" name="Nature">
        <title>Complex archaea that bridge the gap between prokaryotes and eukaryotes.</title>
        <authorList>
            <person name="Spang A."/>
            <person name="Saw J.H."/>
            <person name="Jorgensen S.L."/>
            <person name="Zaremba-Niedzwiedzka K."/>
            <person name="Martijn J."/>
            <person name="Lind A.E."/>
            <person name="van Eijk R."/>
            <person name="Schleper C."/>
            <person name="Guy L."/>
            <person name="Ettema T.J."/>
        </authorList>
    </citation>
    <scope>NUCLEOTIDE SEQUENCE</scope>
</reference>
<dbReference type="InterPro" id="IPR027410">
    <property type="entry name" value="TCP-1-like_intermed_sf"/>
</dbReference>
<dbReference type="InterPro" id="IPR001844">
    <property type="entry name" value="Cpn60/GroEL"/>
</dbReference>
<organism evidence="5">
    <name type="scientific">marine sediment metagenome</name>
    <dbReference type="NCBI Taxonomy" id="412755"/>
    <lineage>
        <taxon>unclassified sequences</taxon>
        <taxon>metagenomes</taxon>
        <taxon>ecological metagenomes</taxon>
    </lineage>
</organism>
<dbReference type="InterPro" id="IPR027413">
    <property type="entry name" value="GROEL-like_equatorial_sf"/>
</dbReference>
<dbReference type="NCBIfam" id="NF009487">
    <property type="entry name" value="PRK12849.1"/>
    <property type="match status" value="1"/>
</dbReference>
<evidence type="ECO:0000256" key="2">
    <source>
        <dbReference type="ARBA" id="ARBA00022741"/>
    </source>
</evidence>
<dbReference type="PROSITE" id="PS00296">
    <property type="entry name" value="CHAPERONINS_CPN60"/>
    <property type="match status" value="1"/>
</dbReference>
<dbReference type="Gene3D" id="3.30.260.10">
    <property type="entry name" value="TCP-1-like chaperonin intermediate domain"/>
    <property type="match status" value="1"/>
</dbReference>
<protein>
    <recommendedName>
        <fullName evidence="6">60 kDa chaperonin</fullName>
    </recommendedName>
</protein>
<dbReference type="GO" id="GO:0005524">
    <property type="term" value="F:ATP binding"/>
    <property type="evidence" value="ECO:0007669"/>
    <property type="project" value="UniProtKB-KW"/>
</dbReference>
<evidence type="ECO:0000256" key="1">
    <source>
        <dbReference type="ARBA" id="ARBA00006607"/>
    </source>
</evidence>
<dbReference type="NCBIfam" id="NF009488">
    <property type="entry name" value="PRK12850.1"/>
    <property type="match status" value="1"/>
</dbReference>